<evidence type="ECO:0008006" key="4">
    <source>
        <dbReference type="Google" id="ProtNLM"/>
    </source>
</evidence>
<proteinExistence type="predicted"/>
<comment type="caution">
    <text evidence="2">The sequence shown here is derived from an EMBL/GenBank/DDBJ whole genome shotgun (WGS) entry which is preliminary data.</text>
</comment>
<organism evidence="2 3">
    <name type="scientific">[Myrmecia] bisecta</name>
    <dbReference type="NCBI Taxonomy" id="41462"/>
    <lineage>
        <taxon>Eukaryota</taxon>
        <taxon>Viridiplantae</taxon>
        <taxon>Chlorophyta</taxon>
        <taxon>core chlorophytes</taxon>
        <taxon>Trebouxiophyceae</taxon>
        <taxon>Trebouxiales</taxon>
        <taxon>Trebouxiaceae</taxon>
        <taxon>Myrmecia</taxon>
    </lineage>
</organism>
<evidence type="ECO:0000313" key="3">
    <source>
        <dbReference type="Proteomes" id="UP001489004"/>
    </source>
</evidence>
<sequence length="707" mass="76745">MADTSPMLEDAQAMICADGVTTLVVKRLLDNLETPMRYLGAQLLAVALRDIPWQLEAQPAQAMLHKALLRQPGVVAGIRNETGNWLGNWIPGGLQLAFEGLRLALLKQAAGRDAAEMFSQALALIAHLSEAPQALNFTSHHVIHLASLFQAAQTSTGRDNALALKATSNLLDRLLTIAPGTPFAMLRASVCELGDTWGAKGLSWEMRSKLAHVMCRVVQQRAPIDTRRNSPIWGQLAAMHQEAVAAPEEEAWDACRHVTGVIKLLLLGDDSEVAVAGFRKHNMLQQLAKALSRTLDRQEGQAQEAARQLGATRLHYDFTGTLGGDISNCVTTVRQLVQPDDYANAETGIQEVVARLAMALLMSKKEAHLDKLRAFSLNACGQMPAEVQEYAVLIPTMCAMISHAAADCDTLAARLAGTACLKSALELLELAAKVWLALPVADAYLGANLEHCITLVVNLALATKRHKGRIEPADLFDEAPAWIVGVLEEGLLQDIGHPSWHRFIMLYIKFFGAIGCSLDVEWSPVALTTCFQYMVLCVSQLVHQGAPLLDAIKRDNPRATALMLQNHILQVTGEMVATINGLGQHIGLWLGPLLELQGWFPGKKGKRMLSAEASQMLAELIQRNAARSHSLEDSLLDRQQGGSLPPDPPGADAPPGAIYSCQSELLLLATFDSWASSLAASNHETMRELRHNLGAGYMQSFAQRAQL</sequence>
<dbReference type="AlphaFoldDB" id="A0AAW1QA12"/>
<feature type="coiled-coil region" evidence="1">
    <location>
        <begin position="281"/>
        <end position="308"/>
    </location>
</feature>
<name>A0AAW1QA12_9CHLO</name>
<dbReference type="EMBL" id="JALJOR010000004">
    <property type="protein sequence ID" value="KAK9817861.1"/>
    <property type="molecule type" value="Genomic_DNA"/>
</dbReference>
<evidence type="ECO:0000313" key="2">
    <source>
        <dbReference type="EMBL" id="KAK9817861.1"/>
    </source>
</evidence>
<evidence type="ECO:0000256" key="1">
    <source>
        <dbReference type="SAM" id="Coils"/>
    </source>
</evidence>
<gene>
    <name evidence="2" type="ORF">WJX72_003283</name>
</gene>
<accession>A0AAW1QA12</accession>
<keyword evidence="3" id="KW-1185">Reference proteome</keyword>
<reference evidence="2 3" key="1">
    <citation type="journal article" date="2024" name="Nat. Commun.">
        <title>Phylogenomics reveals the evolutionary origins of lichenization in chlorophyte algae.</title>
        <authorList>
            <person name="Puginier C."/>
            <person name="Libourel C."/>
            <person name="Otte J."/>
            <person name="Skaloud P."/>
            <person name="Haon M."/>
            <person name="Grisel S."/>
            <person name="Petersen M."/>
            <person name="Berrin J.G."/>
            <person name="Delaux P.M."/>
            <person name="Dal Grande F."/>
            <person name="Keller J."/>
        </authorList>
    </citation>
    <scope>NUCLEOTIDE SEQUENCE [LARGE SCALE GENOMIC DNA]</scope>
    <source>
        <strain evidence="2 3">SAG 2043</strain>
    </source>
</reference>
<protein>
    <recommendedName>
        <fullName evidence="4">Neurochondrin</fullName>
    </recommendedName>
</protein>
<dbReference type="Proteomes" id="UP001489004">
    <property type="component" value="Unassembled WGS sequence"/>
</dbReference>
<keyword evidence="1" id="KW-0175">Coiled coil</keyword>